<reference evidence="2" key="1">
    <citation type="submission" date="2019-03" db="EMBL/GenBank/DDBJ databases">
        <title>Lake Tanganyika Metagenome-Assembled Genomes (MAGs).</title>
        <authorList>
            <person name="Tran P."/>
        </authorList>
    </citation>
    <scope>NUCLEOTIDE SEQUENCE</scope>
    <source>
        <strain evidence="2">K_DeepCast_65m_m2_066</strain>
    </source>
</reference>
<accession>A0A938B3A3</accession>
<dbReference type="Proteomes" id="UP000712673">
    <property type="component" value="Unassembled WGS sequence"/>
</dbReference>
<protein>
    <submittedName>
        <fullName evidence="2">Protochlorophyllide oxidoreductase</fullName>
    </submittedName>
</protein>
<dbReference type="GO" id="GO:0015995">
    <property type="term" value="P:chlorophyll biosynthetic process"/>
    <property type="evidence" value="ECO:0007669"/>
    <property type="project" value="InterPro"/>
</dbReference>
<sequence>MQWSAAAEQRLERAPSFVRAMVRRGVEELAHEKGYTEITEQVMDEARARMGM</sequence>
<evidence type="ECO:0000259" key="1">
    <source>
        <dbReference type="Pfam" id="PF08369"/>
    </source>
</evidence>
<dbReference type="EMBL" id="VGLS01000162">
    <property type="protein sequence ID" value="MBM3223560.1"/>
    <property type="molecule type" value="Genomic_DNA"/>
</dbReference>
<dbReference type="Gene3D" id="1.10.8.550">
    <property type="entry name" value="Proto-chlorophyllide reductase 57 kD subunit B"/>
    <property type="match status" value="1"/>
</dbReference>
<dbReference type="GO" id="GO:0016491">
    <property type="term" value="F:oxidoreductase activity"/>
    <property type="evidence" value="ECO:0007669"/>
    <property type="project" value="InterPro"/>
</dbReference>
<evidence type="ECO:0000313" key="3">
    <source>
        <dbReference type="Proteomes" id="UP000712673"/>
    </source>
</evidence>
<comment type="caution">
    <text evidence="2">The sequence shown here is derived from an EMBL/GenBank/DDBJ whole genome shotgun (WGS) entry which is preliminary data.</text>
</comment>
<dbReference type="GO" id="GO:0015979">
    <property type="term" value="P:photosynthesis"/>
    <property type="evidence" value="ECO:0007669"/>
    <property type="project" value="InterPro"/>
</dbReference>
<name>A0A938B3A3_UNCTE</name>
<evidence type="ECO:0000313" key="2">
    <source>
        <dbReference type="EMBL" id="MBM3223560.1"/>
    </source>
</evidence>
<dbReference type="Pfam" id="PF08369">
    <property type="entry name" value="PCP_red"/>
    <property type="match status" value="1"/>
</dbReference>
<gene>
    <name evidence="2" type="ORF">FJZ47_07145</name>
</gene>
<dbReference type="InterPro" id="IPR013580">
    <property type="entry name" value="LI-POR_suB-like_C"/>
</dbReference>
<dbReference type="AlphaFoldDB" id="A0A938B3A3"/>
<organism evidence="2 3">
    <name type="scientific">Tectimicrobiota bacterium</name>
    <dbReference type="NCBI Taxonomy" id="2528274"/>
    <lineage>
        <taxon>Bacteria</taxon>
        <taxon>Pseudomonadati</taxon>
        <taxon>Nitrospinota/Tectimicrobiota group</taxon>
        <taxon>Candidatus Tectimicrobiota</taxon>
    </lineage>
</organism>
<dbReference type="InterPro" id="IPR042298">
    <property type="entry name" value="P-CP_red_C"/>
</dbReference>
<proteinExistence type="predicted"/>
<feature type="domain" description="Light-independent protochlorophyllide reductase subunit B-like C-terminal" evidence="1">
    <location>
        <begin position="3"/>
        <end position="47"/>
    </location>
</feature>